<dbReference type="Gene3D" id="2.30.39.10">
    <property type="entry name" value="Alpha-1-antitrypsin, domain 1"/>
    <property type="match status" value="1"/>
</dbReference>
<dbReference type="GO" id="GO:0005615">
    <property type="term" value="C:extracellular space"/>
    <property type="evidence" value="ECO:0007669"/>
    <property type="project" value="InterPro"/>
</dbReference>
<dbReference type="InterPro" id="IPR023796">
    <property type="entry name" value="Serpin_dom"/>
</dbReference>
<sequence length="336" mass="38264">MVYLGSEGSTKEQMKMVVFGGGEQDSFKETAHLLMSSVKSIDSEYANITWRVANRLYVADGYELLDSYKKSVKSLLSSEIENVNFKEREKTLKQINSWVSKQTNGKISSIIDDLEESTRLIIINAIYFKGAWSTAFQADKTVDDNFYVSEGKTTVIPMMKSRGTDYFYHESNECQVLGLPYTSTNMRMYIVLPKLRFGLRPLEKTLSGKKLLELFEKAKREDVDVQIPKFKLEKEIRLRGLLQSLGMTDLFDEFKANLSSITHAERLYVSEGLHKTFVDVNEYGTEAAAVTALVIESEALIRVQRTYTFQADHPFIFAVADMNTKVILFLGRFSGK</sequence>
<comment type="similarity">
    <text evidence="1 2">Belongs to the serpin family.</text>
</comment>
<dbReference type="InterPro" id="IPR036186">
    <property type="entry name" value="Serpin_sf"/>
</dbReference>
<name>A0A5S6QH82_TRIMR</name>
<dbReference type="GO" id="GO:0004867">
    <property type="term" value="F:serine-type endopeptidase inhibitor activity"/>
    <property type="evidence" value="ECO:0007669"/>
    <property type="project" value="InterPro"/>
</dbReference>
<proteinExistence type="inferred from homology"/>
<reference evidence="5" key="1">
    <citation type="submission" date="2019-12" db="UniProtKB">
        <authorList>
            <consortium name="WormBaseParasite"/>
        </authorList>
    </citation>
    <scope>IDENTIFICATION</scope>
</reference>
<dbReference type="PANTHER" id="PTHR11461">
    <property type="entry name" value="SERINE PROTEASE INHIBITOR, SERPIN"/>
    <property type="match status" value="1"/>
</dbReference>
<dbReference type="Proteomes" id="UP000046395">
    <property type="component" value="Unassembled WGS sequence"/>
</dbReference>
<evidence type="ECO:0000313" key="4">
    <source>
        <dbReference type="Proteomes" id="UP000046395"/>
    </source>
</evidence>
<evidence type="ECO:0000256" key="1">
    <source>
        <dbReference type="ARBA" id="ARBA00009500"/>
    </source>
</evidence>
<dbReference type="Gene3D" id="3.30.497.10">
    <property type="entry name" value="Antithrombin, subunit I, domain 2"/>
    <property type="match status" value="1"/>
</dbReference>
<dbReference type="WBParaSite" id="TMUE_2000006573.1">
    <property type="protein sequence ID" value="TMUE_2000006573.1"/>
    <property type="gene ID" value="WBGene00285402"/>
</dbReference>
<dbReference type="CDD" id="cd00172">
    <property type="entry name" value="serpin"/>
    <property type="match status" value="1"/>
</dbReference>
<dbReference type="InterPro" id="IPR023795">
    <property type="entry name" value="Serpin_CS"/>
</dbReference>
<feature type="domain" description="Serpin" evidence="3">
    <location>
        <begin position="1"/>
        <end position="336"/>
    </location>
</feature>
<protein>
    <submittedName>
        <fullName evidence="5">SERPIN domain-containing protein</fullName>
    </submittedName>
</protein>
<dbReference type="STRING" id="70415.A0A5S6QH82"/>
<evidence type="ECO:0000259" key="3">
    <source>
        <dbReference type="SMART" id="SM00093"/>
    </source>
</evidence>
<accession>A0A5S6QH82</accession>
<dbReference type="SMART" id="SM00093">
    <property type="entry name" value="SERPIN"/>
    <property type="match status" value="1"/>
</dbReference>
<evidence type="ECO:0000256" key="2">
    <source>
        <dbReference type="RuleBase" id="RU000411"/>
    </source>
</evidence>
<evidence type="ECO:0000313" key="5">
    <source>
        <dbReference type="WBParaSite" id="TMUE_2000006573.1"/>
    </source>
</evidence>
<organism evidence="4 5">
    <name type="scientific">Trichuris muris</name>
    <name type="common">Mouse whipworm</name>
    <dbReference type="NCBI Taxonomy" id="70415"/>
    <lineage>
        <taxon>Eukaryota</taxon>
        <taxon>Metazoa</taxon>
        <taxon>Ecdysozoa</taxon>
        <taxon>Nematoda</taxon>
        <taxon>Enoplea</taxon>
        <taxon>Dorylaimia</taxon>
        <taxon>Trichinellida</taxon>
        <taxon>Trichuridae</taxon>
        <taxon>Trichuris</taxon>
    </lineage>
</organism>
<dbReference type="PANTHER" id="PTHR11461:SF211">
    <property type="entry name" value="GH10112P-RELATED"/>
    <property type="match status" value="1"/>
</dbReference>
<dbReference type="Pfam" id="PF00079">
    <property type="entry name" value="Serpin"/>
    <property type="match status" value="1"/>
</dbReference>
<dbReference type="InterPro" id="IPR042185">
    <property type="entry name" value="Serpin_sf_2"/>
</dbReference>
<dbReference type="AlphaFoldDB" id="A0A5S6QH82"/>
<dbReference type="PROSITE" id="PS00284">
    <property type="entry name" value="SERPIN"/>
    <property type="match status" value="1"/>
</dbReference>
<dbReference type="InterPro" id="IPR000215">
    <property type="entry name" value="Serpin_fam"/>
</dbReference>
<dbReference type="SUPFAM" id="SSF56574">
    <property type="entry name" value="Serpins"/>
    <property type="match status" value="1"/>
</dbReference>
<keyword evidence="4" id="KW-1185">Reference proteome</keyword>
<dbReference type="InterPro" id="IPR042178">
    <property type="entry name" value="Serpin_sf_1"/>
</dbReference>